<evidence type="ECO:0000313" key="3">
    <source>
        <dbReference type="Proteomes" id="UP000016934"/>
    </source>
</evidence>
<reference evidence="2 3" key="1">
    <citation type="journal article" date="2012" name="PLoS Pathog.">
        <title>Diverse lifestyles and strategies of plant pathogenesis encoded in the genomes of eighteen Dothideomycetes fungi.</title>
        <authorList>
            <person name="Ohm R.A."/>
            <person name="Feau N."/>
            <person name="Henrissat B."/>
            <person name="Schoch C.L."/>
            <person name="Horwitz B.A."/>
            <person name="Barry K.W."/>
            <person name="Condon B.J."/>
            <person name="Copeland A.C."/>
            <person name="Dhillon B."/>
            <person name="Glaser F."/>
            <person name="Hesse C.N."/>
            <person name="Kosti I."/>
            <person name="LaButti K."/>
            <person name="Lindquist E.A."/>
            <person name="Lucas S."/>
            <person name="Salamov A.A."/>
            <person name="Bradshaw R.E."/>
            <person name="Ciuffetti L."/>
            <person name="Hamelin R.C."/>
            <person name="Kema G.H.J."/>
            <person name="Lawrence C."/>
            <person name="Scott J.A."/>
            <person name="Spatafora J.W."/>
            <person name="Turgeon B.G."/>
            <person name="de Wit P.J.G.M."/>
            <person name="Zhong S."/>
            <person name="Goodwin S.B."/>
            <person name="Grigoriev I.V."/>
        </authorList>
    </citation>
    <scope>NUCLEOTIDE SEQUENCE [LARGE SCALE GENOMIC DNA]</scope>
    <source>
        <strain evidence="3">ND90Pr / ATCC 201652</strain>
    </source>
</reference>
<sequence>MNSLSINENSQAGEGHSSLRQIYTPKQTLSVIGIGAGASGLLLAYKVQRHFDDFTLEIFEKNPEVSGTSYENRYLGGFSNKYGLAEYVKLSSEVIGARWDDHEALWHVKVQNLVTRDALDRTAHVLVNAGGILNSWRFPPIHRIRSFKGLLVHSAAWPKEGLELEGNTVGLIGNGSSEIQILPAIKDKVDKLVTFVREATWVAPPLGVFQDKEVHLDMRKKTEAASNSMFAIFHRGSEQQQNMRQYMESLMRQRLENPELEKVLIPEWSVGCRRLTPGTDYLESLRDDNITETTPTGIVCSDGKGDYPVNVLICATGFNTTLKPRFPVQGARGCKLENMWRDEPRFQKENLPSFEVRRSAVAEFSSWKDKWMKDTIWFES</sequence>
<dbReference type="GeneID" id="19138147"/>
<dbReference type="eggNOG" id="KOG1399">
    <property type="taxonomic scope" value="Eukaryota"/>
</dbReference>
<organism evidence="2 3">
    <name type="scientific">Cochliobolus sativus (strain ND90Pr / ATCC 201652)</name>
    <name type="common">Common root rot and spot blotch fungus</name>
    <name type="synonym">Bipolaris sorokiniana</name>
    <dbReference type="NCBI Taxonomy" id="665912"/>
    <lineage>
        <taxon>Eukaryota</taxon>
        <taxon>Fungi</taxon>
        <taxon>Dikarya</taxon>
        <taxon>Ascomycota</taxon>
        <taxon>Pezizomycotina</taxon>
        <taxon>Dothideomycetes</taxon>
        <taxon>Pleosporomycetidae</taxon>
        <taxon>Pleosporales</taxon>
        <taxon>Pleosporineae</taxon>
        <taxon>Pleosporaceae</taxon>
        <taxon>Bipolaris</taxon>
    </lineage>
</organism>
<name>M2RLB0_COCSN</name>
<evidence type="ECO:0000256" key="1">
    <source>
        <dbReference type="ARBA" id="ARBA00010139"/>
    </source>
</evidence>
<dbReference type="AlphaFoldDB" id="M2RLB0"/>
<keyword evidence="3" id="KW-1185">Reference proteome</keyword>
<accession>M2RLB0</accession>
<evidence type="ECO:0008006" key="4">
    <source>
        <dbReference type="Google" id="ProtNLM"/>
    </source>
</evidence>
<reference evidence="3" key="2">
    <citation type="journal article" date="2013" name="PLoS Genet.">
        <title>Comparative genome structure, secondary metabolite, and effector coding capacity across Cochliobolus pathogens.</title>
        <authorList>
            <person name="Condon B.J."/>
            <person name="Leng Y."/>
            <person name="Wu D."/>
            <person name="Bushley K.E."/>
            <person name="Ohm R.A."/>
            <person name="Otillar R."/>
            <person name="Martin J."/>
            <person name="Schackwitz W."/>
            <person name="Grimwood J."/>
            <person name="MohdZainudin N."/>
            <person name="Xue C."/>
            <person name="Wang R."/>
            <person name="Manning V.A."/>
            <person name="Dhillon B."/>
            <person name="Tu Z.J."/>
            <person name="Steffenson B.J."/>
            <person name="Salamov A."/>
            <person name="Sun H."/>
            <person name="Lowry S."/>
            <person name="LaButti K."/>
            <person name="Han J."/>
            <person name="Copeland A."/>
            <person name="Lindquist E."/>
            <person name="Barry K."/>
            <person name="Schmutz J."/>
            <person name="Baker S.E."/>
            <person name="Ciuffetti L.M."/>
            <person name="Grigoriev I.V."/>
            <person name="Zhong S."/>
            <person name="Turgeon B.G."/>
        </authorList>
    </citation>
    <scope>NUCLEOTIDE SEQUENCE [LARGE SCALE GENOMIC DNA]</scope>
    <source>
        <strain evidence="3">ND90Pr / ATCC 201652</strain>
    </source>
</reference>
<dbReference type="Pfam" id="PF13450">
    <property type="entry name" value="NAD_binding_8"/>
    <property type="match status" value="1"/>
</dbReference>
<dbReference type="Gene3D" id="3.50.50.60">
    <property type="entry name" value="FAD/NAD(P)-binding domain"/>
    <property type="match status" value="2"/>
</dbReference>
<gene>
    <name evidence="2" type="ORF">COCSADRAFT_352347</name>
</gene>
<dbReference type="EMBL" id="KB445639">
    <property type="protein sequence ID" value="EMD67439.1"/>
    <property type="molecule type" value="Genomic_DNA"/>
</dbReference>
<dbReference type="InterPro" id="IPR036188">
    <property type="entry name" value="FAD/NAD-bd_sf"/>
</dbReference>
<comment type="similarity">
    <text evidence="1">Belongs to the FAD-binding monooxygenase family.</text>
</comment>
<protein>
    <recommendedName>
        <fullName evidence="4">FAD/NAD(P)-binding domain-containing protein</fullName>
    </recommendedName>
</protein>
<dbReference type="KEGG" id="bsc:COCSADRAFT_352347"/>
<evidence type="ECO:0000313" key="2">
    <source>
        <dbReference type="EMBL" id="EMD67439.1"/>
    </source>
</evidence>
<dbReference type="OMA" id="WMKDTIW"/>
<dbReference type="SUPFAM" id="SSF51905">
    <property type="entry name" value="FAD/NAD(P)-binding domain"/>
    <property type="match status" value="2"/>
</dbReference>
<dbReference type="Proteomes" id="UP000016934">
    <property type="component" value="Unassembled WGS sequence"/>
</dbReference>
<dbReference type="PANTHER" id="PTHR42877:SF8">
    <property type="entry name" value="MONOOXYGENASE"/>
    <property type="match status" value="1"/>
</dbReference>
<proteinExistence type="inferred from homology"/>
<dbReference type="HOGENOM" id="CLU_006937_3_2_1"/>
<dbReference type="InterPro" id="IPR051209">
    <property type="entry name" value="FAD-bind_Monooxygenase_sf"/>
</dbReference>
<dbReference type="RefSeq" id="XP_007697098.1">
    <property type="nucleotide sequence ID" value="XM_007698908.1"/>
</dbReference>
<dbReference type="OrthoDB" id="74360at2759"/>
<dbReference type="PANTHER" id="PTHR42877">
    <property type="entry name" value="L-ORNITHINE N(5)-MONOOXYGENASE-RELATED"/>
    <property type="match status" value="1"/>
</dbReference>